<organism evidence="1 2">
    <name type="scientific">Hymenoscyphus fraxineus</name>
    <dbReference type="NCBI Taxonomy" id="746836"/>
    <lineage>
        <taxon>Eukaryota</taxon>
        <taxon>Fungi</taxon>
        <taxon>Dikarya</taxon>
        <taxon>Ascomycota</taxon>
        <taxon>Pezizomycotina</taxon>
        <taxon>Leotiomycetes</taxon>
        <taxon>Helotiales</taxon>
        <taxon>Helotiaceae</taxon>
        <taxon>Hymenoscyphus</taxon>
    </lineage>
</organism>
<gene>
    <name evidence="1" type="ORF">HYFRA_00004350</name>
</gene>
<keyword evidence="2" id="KW-1185">Reference proteome</keyword>
<proteinExistence type="predicted"/>
<dbReference type="OrthoDB" id="10563899at2759"/>
<evidence type="ECO:0000313" key="1">
    <source>
        <dbReference type="EMBL" id="CAG8950016.1"/>
    </source>
</evidence>
<dbReference type="EMBL" id="CAJVRL010000025">
    <property type="protein sequence ID" value="CAG8950016.1"/>
    <property type="molecule type" value="Genomic_DNA"/>
</dbReference>
<name>A0A9N9PKK6_9HELO</name>
<comment type="caution">
    <text evidence="1">The sequence shown here is derived from an EMBL/GenBank/DDBJ whole genome shotgun (WGS) entry which is preliminary data.</text>
</comment>
<sequence>MAERNAKLIGYQFYNATLPILPSLINFTGYHKIIATMNQGQNREQEQEEVQKLLLRAWDYPTKDNERWSAAELYFAKSFEVIYKDYREPLFSATRIGATVVKLINFVVGYGGLINLTRRYANTTMVRKLADTRSHSQEKCLGEFADKTYKSQLTKSVEYVVK</sequence>
<dbReference type="Proteomes" id="UP000696280">
    <property type="component" value="Unassembled WGS sequence"/>
</dbReference>
<protein>
    <submittedName>
        <fullName evidence="1">Uncharacterized protein</fullName>
    </submittedName>
</protein>
<accession>A0A9N9PKK6</accession>
<dbReference type="AlphaFoldDB" id="A0A9N9PKK6"/>
<evidence type="ECO:0000313" key="2">
    <source>
        <dbReference type="Proteomes" id="UP000696280"/>
    </source>
</evidence>
<reference evidence="1" key="1">
    <citation type="submission" date="2021-07" db="EMBL/GenBank/DDBJ databases">
        <authorList>
            <person name="Durling M."/>
        </authorList>
    </citation>
    <scope>NUCLEOTIDE SEQUENCE</scope>
</reference>